<proteinExistence type="predicted"/>
<comment type="caution">
    <text evidence="1">The sequence shown here is derived from an EMBL/GenBank/DDBJ whole genome shotgun (WGS) entry which is preliminary data.</text>
</comment>
<sequence length="78" mass="8699">MIGHPIGIVVKEYSSAVLALYPTYSLHCSSFLGNYNGDYRPYVECACELVCIMVASEGIKDKQAWNLIWGRLAWLKAA</sequence>
<reference evidence="1 2" key="1">
    <citation type="submission" date="2016-02" db="EMBL/GenBank/DDBJ databases">
        <title>Genome analysis of coral dinoflagellate symbionts highlights evolutionary adaptations to a symbiotic lifestyle.</title>
        <authorList>
            <person name="Aranda M."/>
            <person name="Li Y."/>
            <person name="Liew Y.J."/>
            <person name="Baumgarten S."/>
            <person name="Simakov O."/>
            <person name="Wilson M."/>
            <person name="Piel J."/>
            <person name="Ashoor H."/>
            <person name="Bougouffa S."/>
            <person name="Bajic V.B."/>
            <person name="Ryu T."/>
            <person name="Ravasi T."/>
            <person name="Bayer T."/>
            <person name="Micklem G."/>
            <person name="Kim H."/>
            <person name="Bhak J."/>
            <person name="Lajeunesse T.C."/>
            <person name="Voolstra C.R."/>
        </authorList>
    </citation>
    <scope>NUCLEOTIDE SEQUENCE [LARGE SCALE GENOMIC DNA]</scope>
    <source>
        <strain evidence="1 2">CCMP2467</strain>
    </source>
</reference>
<name>A0A1Q9F1F3_SYMMI</name>
<evidence type="ECO:0000313" key="2">
    <source>
        <dbReference type="Proteomes" id="UP000186817"/>
    </source>
</evidence>
<keyword evidence="2" id="KW-1185">Reference proteome</keyword>
<dbReference type="AlphaFoldDB" id="A0A1Q9F1F3"/>
<organism evidence="1 2">
    <name type="scientific">Symbiodinium microadriaticum</name>
    <name type="common">Dinoflagellate</name>
    <name type="synonym">Zooxanthella microadriatica</name>
    <dbReference type="NCBI Taxonomy" id="2951"/>
    <lineage>
        <taxon>Eukaryota</taxon>
        <taxon>Sar</taxon>
        <taxon>Alveolata</taxon>
        <taxon>Dinophyceae</taxon>
        <taxon>Suessiales</taxon>
        <taxon>Symbiodiniaceae</taxon>
        <taxon>Symbiodinium</taxon>
    </lineage>
</organism>
<gene>
    <name evidence="1" type="ORF">AK812_SmicGene2526</name>
</gene>
<dbReference type="Proteomes" id="UP000186817">
    <property type="component" value="Unassembled WGS sequence"/>
</dbReference>
<accession>A0A1Q9F1F3</accession>
<protein>
    <submittedName>
        <fullName evidence="1">Uncharacterized protein</fullName>
    </submittedName>
</protein>
<dbReference type="EMBL" id="LSRX01000028">
    <property type="protein sequence ID" value="OLQ13422.1"/>
    <property type="molecule type" value="Genomic_DNA"/>
</dbReference>
<evidence type="ECO:0000313" key="1">
    <source>
        <dbReference type="EMBL" id="OLQ13422.1"/>
    </source>
</evidence>